<dbReference type="PANTHER" id="PTHR30408">
    <property type="entry name" value="TYPE-1 RESTRICTION ENZYME ECOKI SPECIFICITY PROTEIN"/>
    <property type="match status" value="1"/>
</dbReference>
<evidence type="ECO:0000313" key="6">
    <source>
        <dbReference type="Proteomes" id="UP000020595"/>
    </source>
</evidence>
<dbReference type="InterPro" id="IPR052021">
    <property type="entry name" value="Type-I_RS_S_subunit"/>
</dbReference>
<dbReference type="PANTHER" id="PTHR30408:SF13">
    <property type="entry name" value="TYPE I RESTRICTION ENZYME HINDI SPECIFICITY SUBUNIT"/>
    <property type="match status" value="1"/>
</dbReference>
<name>A0A009HKA2_ACIB9</name>
<gene>
    <name evidence="5" type="ORF">J512_4034</name>
</gene>
<reference evidence="5 6" key="1">
    <citation type="submission" date="2014-02" db="EMBL/GenBank/DDBJ databases">
        <title>Comparative genomics and transcriptomics to identify genetic mechanisms underlying the emergence of carbapenem resistant Acinetobacter baumannii (CRAb).</title>
        <authorList>
            <person name="Harris A.D."/>
            <person name="Johnson K.J."/>
            <person name="George J."/>
            <person name="Shefchek K."/>
            <person name="Daugherty S.C."/>
            <person name="Parankush S."/>
            <person name="Sadzewicz L."/>
            <person name="Tallon L."/>
            <person name="Sengamalay N."/>
            <person name="Hazen T.H."/>
            <person name="Rasko D.A."/>
        </authorList>
    </citation>
    <scope>NUCLEOTIDE SEQUENCE [LARGE SCALE GENOMIC DNA]</scope>
    <source>
        <strain evidence="5 6">1295743</strain>
    </source>
</reference>
<dbReference type="Gene3D" id="3.90.220.20">
    <property type="entry name" value="DNA methylase specificity domains"/>
    <property type="match status" value="1"/>
</dbReference>
<accession>A0A009HKA2</accession>
<dbReference type="Proteomes" id="UP000020595">
    <property type="component" value="Unassembled WGS sequence"/>
</dbReference>
<evidence type="ECO:0000313" key="5">
    <source>
        <dbReference type="EMBL" id="EXB03485.1"/>
    </source>
</evidence>
<comment type="similarity">
    <text evidence="1">Belongs to the type-I restriction system S methylase family.</text>
</comment>
<organism evidence="5 6">
    <name type="scientific">Acinetobacter baumannii (strain 1295743)</name>
    <dbReference type="NCBI Taxonomy" id="1310613"/>
    <lineage>
        <taxon>Bacteria</taxon>
        <taxon>Pseudomonadati</taxon>
        <taxon>Pseudomonadota</taxon>
        <taxon>Gammaproteobacteria</taxon>
        <taxon>Moraxellales</taxon>
        <taxon>Moraxellaceae</taxon>
        <taxon>Acinetobacter</taxon>
        <taxon>Acinetobacter calcoaceticus/baumannii complex</taxon>
    </lineage>
</organism>
<proteinExistence type="inferred from homology"/>
<keyword evidence="2" id="KW-0680">Restriction system</keyword>
<dbReference type="EMBL" id="JEWH01000091">
    <property type="protein sequence ID" value="EXB03485.1"/>
    <property type="molecule type" value="Genomic_DNA"/>
</dbReference>
<dbReference type="AlphaFoldDB" id="A0A009HKA2"/>
<evidence type="ECO:0000256" key="2">
    <source>
        <dbReference type="ARBA" id="ARBA00022747"/>
    </source>
</evidence>
<dbReference type="RefSeq" id="WP_032051862.1">
    <property type="nucleotide sequence ID" value="NZ_JEWH01000091.1"/>
</dbReference>
<evidence type="ECO:0000259" key="4">
    <source>
        <dbReference type="Pfam" id="PF01420"/>
    </source>
</evidence>
<sequence length="195" mass="21538">MKLNEICSSITVGVNKFNEAQEENEALVKMLLLTGQSLNDKGFIDVNADTTKTVFIEPELVEKKKLKSGDVVFLSKGTNLRASIVTEEQEKLNLLAPATCLVIKVNLNLVVPEFLTVFLNSDYGQAVLTNLNKGTAILNIPASSLKEIEISVPDLAAQEKLAEVFHKNYYVLNMLEQLKVQQVKVANAAFQKLMV</sequence>
<dbReference type="GO" id="GO:0009307">
    <property type="term" value="P:DNA restriction-modification system"/>
    <property type="evidence" value="ECO:0007669"/>
    <property type="project" value="UniProtKB-KW"/>
</dbReference>
<dbReference type="GO" id="GO:0003677">
    <property type="term" value="F:DNA binding"/>
    <property type="evidence" value="ECO:0007669"/>
    <property type="project" value="UniProtKB-KW"/>
</dbReference>
<dbReference type="PATRIC" id="fig|1310613.3.peg.3855"/>
<dbReference type="InterPro" id="IPR000055">
    <property type="entry name" value="Restrct_endonuc_typeI_TRD"/>
</dbReference>
<protein>
    <submittedName>
        <fullName evidence="5">Type I restriction modification DNA specificity domain protein</fullName>
    </submittedName>
</protein>
<dbReference type="InterPro" id="IPR044946">
    <property type="entry name" value="Restrct_endonuc_typeI_TRD_sf"/>
</dbReference>
<keyword evidence="3" id="KW-0238">DNA-binding</keyword>
<evidence type="ECO:0000256" key="3">
    <source>
        <dbReference type="ARBA" id="ARBA00023125"/>
    </source>
</evidence>
<dbReference type="Pfam" id="PF01420">
    <property type="entry name" value="Methylase_S"/>
    <property type="match status" value="1"/>
</dbReference>
<dbReference type="SUPFAM" id="SSF116734">
    <property type="entry name" value="DNA methylase specificity domain"/>
    <property type="match status" value="1"/>
</dbReference>
<comment type="caution">
    <text evidence="5">The sequence shown here is derived from an EMBL/GenBank/DDBJ whole genome shotgun (WGS) entry which is preliminary data.</text>
</comment>
<feature type="domain" description="Type I restriction modification DNA specificity" evidence="4">
    <location>
        <begin position="40"/>
        <end position="181"/>
    </location>
</feature>
<evidence type="ECO:0000256" key="1">
    <source>
        <dbReference type="ARBA" id="ARBA00010923"/>
    </source>
</evidence>